<dbReference type="Proteomes" id="UP001159427">
    <property type="component" value="Unassembled WGS sequence"/>
</dbReference>
<gene>
    <name evidence="3" type="ORF">PEVE_00005915</name>
</gene>
<reference evidence="3 4" key="1">
    <citation type="submission" date="2022-05" db="EMBL/GenBank/DDBJ databases">
        <authorList>
            <consortium name="Genoscope - CEA"/>
            <person name="William W."/>
        </authorList>
    </citation>
    <scope>NUCLEOTIDE SEQUENCE [LARGE SCALE GENOMIC DNA]</scope>
</reference>
<dbReference type="SUPFAM" id="SSF74924">
    <property type="entry name" value="Cap-Gly domain"/>
    <property type="match status" value="1"/>
</dbReference>
<sequence>MDIHRKRYILLQNLVGHLQERSILSFGARKSTPTQLSKGELLEALPDTEQPDDSTRIALAGIDRKNVRLECRTLDITRLTNEDDNLLLAISSAGLRYQTFVDRKRLDFGRQISPGSNVFVEVKGISRKVFGVVWYIGELGATSEYPATHALFKSTAPVKNPGIGTSDGTFRNKRYFTCSPDSGVFVALDKLTPFEDSDSKSPKSPKRDESSPSSFASRMIPPMFKGKNDQEQKVHIPRKGSDHTVKIDERVVTFAGDVPVRGIVRYIGEDKDSHGQVHTIVGLELVSDIVNVVVTCRIHTLQLARKAL</sequence>
<dbReference type="PROSITE" id="PS50245">
    <property type="entry name" value="CAP_GLY_2"/>
    <property type="match status" value="1"/>
</dbReference>
<evidence type="ECO:0000313" key="3">
    <source>
        <dbReference type="EMBL" id="CAH3020163.1"/>
    </source>
</evidence>
<dbReference type="EMBL" id="CALNXI010000138">
    <property type="protein sequence ID" value="CAH3020163.1"/>
    <property type="molecule type" value="Genomic_DNA"/>
</dbReference>
<proteinExistence type="predicted"/>
<feature type="compositionally biased region" description="Basic and acidic residues" evidence="1">
    <location>
        <begin position="226"/>
        <end position="241"/>
    </location>
</feature>
<organism evidence="3 4">
    <name type="scientific">Porites evermanni</name>
    <dbReference type="NCBI Taxonomy" id="104178"/>
    <lineage>
        <taxon>Eukaryota</taxon>
        <taxon>Metazoa</taxon>
        <taxon>Cnidaria</taxon>
        <taxon>Anthozoa</taxon>
        <taxon>Hexacorallia</taxon>
        <taxon>Scleractinia</taxon>
        <taxon>Fungiina</taxon>
        <taxon>Poritidae</taxon>
        <taxon>Porites</taxon>
    </lineage>
</organism>
<evidence type="ECO:0000313" key="4">
    <source>
        <dbReference type="Proteomes" id="UP001159427"/>
    </source>
</evidence>
<name>A0ABN8LY77_9CNID</name>
<dbReference type="InterPro" id="IPR036859">
    <property type="entry name" value="CAP-Gly_dom_sf"/>
</dbReference>
<comment type="caution">
    <text evidence="3">The sequence shown here is derived from an EMBL/GenBank/DDBJ whole genome shotgun (WGS) entry which is preliminary data.</text>
</comment>
<evidence type="ECO:0000256" key="1">
    <source>
        <dbReference type="SAM" id="MobiDB-lite"/>
    </source>
</evidence>
<dbReference type="Gene3D" id="2.30.30.190">
    <property type="entry name" value="CAP Gly-rich-like domain"/>
    <property type="match status" value="1"/>
</dbReference>
<keyword evidence="4" id="KW-1185">Reference proteome</keyword>
<accession>A0ABN8LY77</accession>
<feature type="region of interest" description="Disordered" evidence="1">
    <location>
        <begin position="195"/>
        <end position="241"/>
    </location>
</feature>
<dbReference type="SMART" id="SM01052">
    <property type="entry name" value="CAP_GLY"/>
    <property type="match status" value="1"/>
</dbReference>
<dbReference type="Pfam" id="PF01302">
    <property type="entry name" value="CAP_GLY"/>
    <property type="match status" value="1"/>
</dbReference>
<dbReference type="InterPro" id="IPR000938">
    <property type="entry name" value="CAP-Gly_domain"/>
</dbReference>
<evidence type="ECO:0000259" key="2">
    <source>
        <dbReference type="PROSITE" id="PS50245"/>
    </source>
</evidence>
<protein>
    <recommendedName>
        <fullName evidence="2">CAP-Gly domain-containing protein</fullName>
    </recommendedName>
</protein>
<feature type="domain" description="CAP-Gly" evidence="2">
    <location>
        <begin position="140"/>
        <end position="187"/>
    </location>
</feature>
<feature type="compositionally biased region" description="Basic and acidic residues" evidence="1">
    <location>
        <begin position="197"/>
        <end position="210"/>
    </location>
</feature>